<accession>A0A7U2F6S2</accession>
<sequence>MAPGAVLVKSFVRKRKVARLQSHMSLAIMTILVEDILR</sequence>
<reference evidence="2" key="1">
    <citation type="journal article" date="2021" name="BMC Genomics">
        <title>Chromosome-level genome assembly and manually-curated proteome of model necrotroph Parastagonospora nodorum Sn15 reveals a genome-wide trove of candidate effector homologs, and redundancy of virulence-related functions within an accessory chromosome.</title>
        <authorList>
            <person name="Bertazzoni S."/>
            <person name="Jones D.A.B."/>
            <person name="Phan H.T."/>
            <person name="Tan K.-C."/>
            <person name="Hane J.K."/>
        </authorList>
    </citation>
    <scope>NUCLEOTIDE SEQUENCE [LARGE SCALE GENOMIC DNA]</scope>
    <source>
        <strain evidence="2">SN15 / ATCC MYA-4574 / FGSC 10173)</strain>
    </source>
</reference>
<dbReference type="KEGG" id="pno:SNOG_14329"/>
<dbReference type="EMBL" id="CP069031">
    <property type="protein sequence ID" value="QRC99412.1"/>
    <property type="molecule type" value="Genomic_DNA"/>
</dbReference>
<evidence type="ECO:0000313" key="2">
    <source>
        <dbReference type="Proteomes" id="UP000663193"/>
    </source>
</evidence>
<protein>
    <submittedName>
        <fullName evidence="1">Uncharacterized protein</fullName>
    </submittedName>
</protein>
<keyword evidence="2" id="KW-1185">Reference proteome</keyword>
<name>A0A7U2F6S2_PHANO</name>
<dbReference type="Proteomes" id="UP000663193">
    <property type="component" value="Chromosome 9"/>
</dbReference>
<dbReference type="VEuPathDB" id="FungiDB:JI435_143290"/>
<dbReference type="RefSeq" id="XP_001804521.1">
    <property type="nucleotide sequence ID" value="XM_001804469.1"/>
</dbReference>
<organism evidence="1 2">
    <name type="scientific">Phaeosphaeria nodorum (strain SN15 / ATCC MYA-4574 / FGSC 10173)</name>
    <name type="common">Glume blotch fungus</name>
    <name type="synonym">Parastagonospora nodorum</name>
    <dbReference type="NCBI Taxonomy" id="321614"/>
    <lineage>
        <taxon>Eukaryota</taxon>
        <taxon>Fungi</taxon>
        <taxon>Dikarya</taxon>
        <taxon>Ascomycota</taxon>
        <taxon>Pezizomycotina</taxon>
        <taxon>Dothideomycetes</taxon>
        <taxon>Pleosporomycetidae</taxon>
        <taxon>Pleosporales</taxon>
        <taxon>Pleosporineae</taxon>
        <taxon>Phaeosphaeriaceae</taxon>
        <taxon>Parastagonospora</taxon>
    </lineage>
</organism>
<evidence type="ECO:0000313" key="1">
    <source>
        <dbReference type="EMBL" id="QRC99412.1"/>
    </source>
</evidence>
<dbReference type="AlphaFoldDB" id="A0A7U2F6S2"/>
<gene>
    <name evidence="1" type="ORF">JI435_143290</name>
</gene>
<proteinExistence type="predicted"/>